<gene>
    <name evidence="2" type="ORF">GJ744_008649</name>
</gene>
<organism evidence="2 3">
    <name type="scientific">Endocarpon pusillum</name>
    <dbReference type="NCBI Taxonomy" id="364733"/>
    <lineage>
        <taxon>Eukaryota</taxon>
        <taxon>Fungi</taxon>
        <taxon>Dikarya</taxon>
        <taxon>Ascomycota</taxon>
        <taxon>Pezizomycotina</taxon>
        <taxon>Eurotiomycetes</taxon>
        <taxon>Chaetothyriomycetidae</taxon>
        <taxon>Verrucariales</taxon>
        <taxon>Verrucariaceae</taxon>
        <taxon>Endocarpon</taxon>
    </lineage>
</organism>
<dbReference type="AlphaFoldDB" id="A0A8H7AIX7"/>
<proteinExistence type="predicted"/>
<sequence length="74" mass="8126">MGQYSPPGSDGSDEYASFSAMMPPDHTSNTIIGDVDLDNDFDTLFNLDADMDFWAAEEDESKSSVRNLTNETVP</sequence>
<dbReference type="EMBL" id="JAACFV010000049">
    <property type="protein sequence ID" value="KAF7508772.1"/>
    <property type="molecule type" value="Genomic_DNA"/>
</dbReference>
<evidence type="ECO:0000256" key="1">
    <source>
        <dbReference type="SAM" id="MobiDB-lite"/>
    </source>
</evidence>
<name>A0A8H7AIX7_9EURO</name>
<keyword evidence="3" id="KW-1185">Reference proteome</keyword>
<dbReference type="Proteomes" id="UP000606974">
    <property type="component" value="Unassembled WGS sequence"/>
</dbReference>
<evidence type="ECO:0000313" key="3">
    <source>
        <dbReference type="Proteomes" id="UP000606974"/>
    </source>
</evidence>
<evidence type="ECO:0000313" key="2">
    <source>
        <dbReference type="EMBL" id="KAF7508772.1"/>
    </source>
</evidence>
<protein>
    <submittedName>
        <fullName evidence="2">Uncharacterized protein</fullName>
    </submittedName>
</protein>
<reference evidence="2" key="1">
    <citation type="submission" date="2020-02" db="EMBL/GenBank/DDBJ databases">
        <authorList>
            <person name="Palmer J.M."/>
        </authorList>
    </citation>
    <scope>NUCLEOTIDE SEQUENCE</scope>
    <source>
        <strain evidence="2">EPUS1.4</strain>
        <tissue evidence="2">Thallus</tissue>
    </source>
</reference>
<accession>A0A8H7AIX7</accession>
<feature type="region of interest" description="Disordered" evidence="1">
    <location>
        <begin position="1"/>
        <end position="29"/>
    </location>
</feature>
<comment type="caution">
    <text evidence="2">The sequence shown here is derived from an EMBL/GenBank/DDBJ whole genome shotgun (WGS) entry which is preliminary data.</text>
</comment>